<evidence type="ECO:0000256" key="8">
    <source>
        <dbReference type="SAM" id="Phobius"/>
    </source>
</evidence>
<dbReference type="SUPFAM" id="SSF81321">
    <property type="entry name" value="Family A G protein-coupled receptor-like"/>
    <property type="match status" value="1"/>
</dbReference>
<comment type="subcellular location">
    <subcellularLocation>
        <location evidence="1">Membrane</location>
        <topology evidence="1">Multi-pass membrane protein</topology>
    </subcellularLocation>
</comment>
<dbReference type="GO" id="GO:0004930">
    <property type="term" value="F:G protein-coupled receptor activity"/>
    <property type="evidence" value="ECO:0007669"/>
    <property type="project" value="UniProtKB-KW"/>
</dbReference>
<feature type="transmembrane region" description="Helical" evidence="8">
    <location>
        <begin position="316"/>
        <end position="332"/>
    </location>
</feature>
<accession>A0AAD8C945</accession>
<feature type="transmembrane region" description="Helical" evidence="8">
    <location>
        <begin position="149"/>
        <end position="170"/>
    </location>
</feature>
<evidence type="ECO:0000256" key="4">
    <source>
        <dbReference type="ARBA" id="ARBA00023040"/>
    </source>
</evidence>
<proteinExistence type="predicted"/>
<reference evidence="10" key="1">
    <citation type="journal article" date="2023" name="PLoS Negl. Trop. Dis.">
        <title>A genome sequence for Biomphalaria pfeifferi, the major vector snail for the human-infecting parasite Schistosoma mansoni.</title>
        <authorList>
            <person name="Bu L."/>
            <person name="Lu L."/>
            <person name="Laidemitt M.R."/>
            <person name="Zhang S.M."/>
            <person name="Mutuku M."/>
            <person name="Mkoji G."/>
            <person name="Steinauer M."/>
            <person name="Loker E.S."/>
        </authorList>
    </citation>
    <scope>NUCLEOTIDE SEQUENCE</scope>
    <source>
        <strain evidence="10">KasaAsao</strain>
    </source>
</reference>
<evidence type="ECO:0000256" key="6">
    <source>
        <dbReference type="ARBA" id="ARBA00023170"/>
    </source>
</evidence>
<keyword evidence="2 8" id="KW-0812">Transmembrane</keyword>
<dbReference type="Proteomes" id="UP001233172">
    <property type="component" value="Unassembled WGS sequence"/>
</dbReference>
<evidence type="ECO:0000313" key="11">
    <source>
        <dbReference type="Proteomes" id="UP001233172"/>
    </source>
</evidence>
<keyword evidence="6 10" id="KW-0675">Receptor</keyword>
<dbReference type="AlphaFoldDB" id="A0AAD8C945"/>
<organism evidence="10 11">
    <name type="scientific">Biomphalaria pfeifferi</name>
    <name type="common">Bloodfluke planorb</name>
    <name type="synonym">Freshwater snail</name>
    <dbReference type="NCBI Taxonomy" id="112525"/>
    <lineage>
        <taxon>Eukaryota</taxon>
        <taxon>Metazoa</taxon>
        <taxon>Spiralia</taxon>
        <taxon>Lophotrochozoa</taxon>
        <taxon>Mollusca</taxon>
        <taxon>Gastropoda</taxon>
        <taxon>Heterobranchia</taxon>
        <taxon>Euthyneura</taxon>
        <taxon>Panpulmonata</taxon>
        <taxon>Hygrophila</taxon>
        <taxon>Lymnaeoidea</taxon>
        <taxon>Planorbidae</taxon>
        <taxon>Biomphalaria</taxon>
    </lineage>
</organism>
<feature type="transmembrane region" description="Helical" evidence="8">
    <location>
        <begin position="114"/>
        <end position="137"/>
    </location>
</feature>
<evidence type="ECO:0000256" key="2">
    <source>
        <dbReference type="ARBA" id="ARBA00022692"/>
    </source>
</evidence>
<evidence type="ECO:0000256" key="3">
    <source>
        <dbReference type="ARBA" id="ARBA00022989"/>
    </source>
</evidence>
<dbReference type="Gene3D" id="1.20.1070.10">
    <property type="entry name" value="Rhodopsin 7-helix transmembrane proteins"/>
    <property type="match status" value="1"/>
</dbReference>
<feature type="transmembrane region" description="Helical" evidence="8">
    <location>
        <begin position="26"/>
        <end position="54"/>
    </location>
</feature>
<feature type="domain" description="G-protein coupled receptors family 1 profile" evidence="9">
    <location>
        <begin position="46"/>
        <end position="329"/>
    </location>
</feature>
<feature type="transmembrane region" description="Helical" evidence="8">
    <location>
        <begin position="270"/>
        <end position="296"/>
    </location>
</feature>
<dbReference type="InterPro" id="IPR017452">
    <property type="entry name" value="GPCR_Rhodpsn_7TM"/>
</dbReference>
<dbReference type="PANTHER" id="PTHR24243:SF233">
    <property type="entry name" value="THYROTROPIN-RELEASING HORMONE RECEPTOR"/>
    <property type="match status" value="1"/>
</dbReference>
<keyword evidence="5 8" id="KW-0472">Membrane</keyword>
<dbReference type="GO" id="GO:0005886">
    <property type="term" value="C:plasma membrane"/>
    <property type="evidence" value="ECO:0007669"/>
    <property type="project" value="TreeGrafter"/>
</dbReference>
<keyword evidence="7" id="KW-0807">Transducer</keyword>
<feature type="transmembrane region" description="Helical" evidence="8">
    <location>
        <begin position="75"/>
        <end position="94"/>
    </location>
</feature>
<keyword evidence="11" id="KW-1185">Reference proteome</keyword>
<dbReference type="PANTHER" id="PTHR24243">
    <property type="entry name" value="G-PROTEIN COUPLED RECEPTOR"/>
    <property type="match status" value="1"/>
</dbReference>
<name>A0AAD8C945_BIOPF</name>
<evidence type="ECO:0000256" key="7">
    <source>
        <dbReference type="ARBA" id="ARBA00023224"/>
    </source>
</evidence>
<gene>
    <name evidence="10" type="ORF">Bpfe_002800</name>
</gene>
<evidence type="ECO:0000256" key="5">
    <source>
        <dbReference type="ARBA" id="ARBA00023136"/>
    </source>
</evidence>
<dbReference type="PROSITE" id="PS50262">
    <property type="entry name" value="G_PROTEIN_RECEP_F1_2"/>
    <property type="match status" value="1"/>
</dbReference>
<keyword evidence="4" id="KW-0297">G-protein coupled receptor</keyword>
<sequence>MIVPLNESTNDFMEDLLLLSDELAKILGLSLVIPINCIVSLTGILANVLNVIILSKLDFNQSMSYGTMTLSLTDLTVSCLQLTSEILYILHYVLDDSVIDFMSLSTLPIGWMRYTGLNISGWITALIATERCFCVVIPFHVKRLCTRPLYITALVAIYCVYFGFVIPVIILERFTWQPLPADNYNATVHYVLTVAVDDTIVTLEKLLDSVCVFGFALLSQIVLLVSTICMVSALRETARVRTSTDSCSTHRESTLGRSSLSVKEKRLIRVAVWLAVVMFVCSIPRYICVAFFAVIPTEIAERNISLTNFLVDVSDIFININSFSTFIVYFSLHENFKNMFYKLFCSA</sequence>
<dbReference type="EMBL" id="JASAOG010000006">
    <property type="protein sequence ID" value="KAK0067959.1"/>
    <property type="molecule type" value="Genomic_DNA"/>
</dbReference>
<keyword evidence="3 8" id="KW-1133">Transmembrane helix</keyword>
<reference evidence="10" key="2">
    <citation type="submission" date="2023-04" db="EMBL/GenBank/DDBJ databases">
        <authorList>
            <person name="Bu L."/>
            <person name="Lu L."/>
            <person name="Laidemitt M.R."/>
            <person name="Zhang S.M."/>
            <person name="Mutuku M."/>
            <person name="Mkoji G."/>
            <person name="Steinauer M."/>
            <person name="Loker E.S."/>
        </authorList>
    </citation>
    <scope>NUCLEOTIDE SEQUENCE</scope>
    <source>
        <strain evidence="10">KasaAsao</strain>
        <tissue evidence="10">Whole Snail</tissue>
    </source>
</reference>
<comment type="caution">
    <text evidence="10">The sequence shown here is derived from an EMBL/GenBank/DDBJ whole genome shotgun (WGS) entry which is preliminary data.</text>
</comment>
<protein>
    <submittedName>
        <fullName evidence="10">Neuromedin-U receptor 2</fullName>
    </submittedName>
</protein>
<evidence type="ECO:0000256" key="1">
    <source>
        <dbReference type="ARBA" id="ARBA00004141"/>
    </source>
</evidence>
<evidence type="ECO:0000313" key="10">
    <source>
        <dbReference type="EMBL" id="KAK0067959.1"/>
    </source>
</evidence>
<evidence type="ECO:0000259" key="9">
    <source>
        <dbReference type="PROSITE" id="PS50262"/>
    </source>
</evidence>
<feature type="transmembrane region" description="Helical" evidence="8">
    <location>
        <begin position="212"/>
        <end position="234"/>
    </location>
</feature>